<keyword evidence="2" id="KW-0472">Membrane</keyword>
<feature type="region of interest" description="Disordered" evidence="1">
    <location>
        <begin position="399"/>
        <end position="455"/>
    </location>
</feature>
<dbReference type="AlphaFoldDB" id="A0A507DEI4"/>
<dbReference type="SUPFAM" id="SSF54160">
    <property type="entry name" value="Chromo domain-like"/>
    <property type="match status" value="1"/>
</dbReference>
<gene>
    <name evidence="4" type="ORF">SeMB42_g02521</name>
</gene>
<comment type="caution">
    <text evidence="4">The sequence shown here is derived from an EMBL/GenBank/DDBJ whole genome shotgun (WGS) entry which is preliminary data.</text>
</comment>
<dbReference type="InterPro" id="IPR000953">
    <property type="entry name" value="Chromo/chromo_shadow_dom"/>
</dbReference>
<dbReference type="PANTHER" id="PTHR46148">
    <property type="entry name" value="CHROMO DOMAIN-CONTAINING PROTEIN"/>
    <property type="match status" value="1"/>
</dbReference>
<keyword evidence="5" id="KW-1185">Reference proteome</keyword>
<evidence type="ECO:0000313" key="5">
    <source>
        <dbReference type="Proteomes" id="UP000317494"/>
    </source>
</evidence>
<feature type="region of interest" description="Disordered" evidence="1">
    <location>
        <begin position="42"/>
        <end position="63"/>
    </location>
</feature>
<dbReference type="SMART" id="SM00298">
    <property type="entry name" value="CHROMO"/>
    <property type="match status" value="1"/>
</dbReference>
<feature type="compositionally biased region" description="Low complexity" evidence="1">
    <location>
        <begin position="435"/>
        <end position="447"/>
    </location>
</feature>
<dbReference type="PANTHER" id="PTHR46148:SF52">
    <property type="entry name" value="OS04G0603800 PROTEIN"/>
    <property type="match status" value="1"/>
</dbReference>
<sequence length="455" mass="52462">MRYQLVSRSYKYVYSIWRSVIGKRVSGTDIWSSSHLPGHVNEHLKKSQERYKQNADKRRREEDDFKVKDEVMVSTKNVRTERPTKKLDYKWMGPYLIKRKINNVAYEVELPRNIRIHPVFHVSLLKRYIRPTDLSRQLPKPPPIQVADEDGYVIKEILDVRRRGKGFEYLIDWEGFGAEDRTWEPRKSLNDDTLLKKWHQQHPDKPSPFENIIVNNVQTPSRASRNMHWSNLIYLVIPSVVLLQQTDASKVASTRQLVTIESTKKEPWPSWISKYRQFRRPSVEENTVDLHHLRRSAVEYYNSRNRVLIGGVGAFGVGFICVMIYLLFLVVSKWTLKGNGILIHITNASFVQLTGAVLCGTVACLVCKNVKNRCSKFEEDATKYAEEFVSHHRPPSTVAGDIEMGRLSHPVTPTRDSPRFHMSDHGQYEPGSHYTSTSIGSSTNSNGAGLDSLQQ</sequence>
<keyword evidence="2" id="KW-0812">Transmembrane</keyword>
<feature type="domain" description="Chromo" evidence="3">
    <location>
        <begin position="152"/>
        <end position="210"/>
    </location>
</feature>
<dbReference type="Proteomes" id="UP000317494">
    <property type="component" value="Unassembled WGS sequence"/>
</dbReference>
<dbReference type="EMBL" id="QEAN01000078">
    <property type="protein sequence ID" value="TPX49725.1"/>
    <property type="molecule type" value="Genomic_DNA"/>
</dbReference>
<dbReference type="Pfam" id="PF00385">
    <property type="entry name" value="Chromo"/>
    <property type="match status" value="1"/>
</dbReference>
<protein>
    <recommendedName>
        <fullName evidence="3">Chromo domain-containing protein</fullName>
    </recommendedName>
</protein>
<dbReference type="VEuPathDB" id="FungiDB:SeMB42_g02521"/>
<proteinExistence type="predicted"/>
<feature type="transmembrane region" description="Helical" evidence="2">
    <location>
        <begin position="341"/>
        <end position="367"/>
    </location>
</feature>
<dbReference type="PROSITE" id="PS50013">
    <property type="entry name" value="CHROMO_2"/>
    <property type="match status" value="1"/>
</dbReference>
<name>A0A507DEI4_9FUNG</name>
<organism evidence="4 5">
    <name type="scientific">Synchytrium endobioticum</name>
    <dbReference type="NCBI Taxonomy" id="286115"/>
    <lineage>
        <taxon>Eukaryota</taxon>
        <taxon>Fungi</taxon>
        <taxon>Fungi incertae sedis</taxon>
        <taxon>Chytridiomycota</taxon>
        <taxon>Chytridiomycota incertae sedis</taxon>
        <taxon>Chytridiomycetes</taxon>
        <taxon>Synchytriales</taxon>
        <taxon>Synchytriaceae</taxon>
        <taxon>Synchytrium</taxon>
    </lineage>
</organism>
<feature type="transmembrane region" description="Helical" evidence="2">
    <location>
        <begin position="307"/>
        <end position="329"/>
    </location>
</feature>
<evidence type="ECO:0000256" key="2">
    <source>
        <dbReference type="SAM" id="Phobius"/>
    </source>
</evidence>
<evidence type="ECO:0000259" key="3">
    <source>
        <dbReference type="PROSITE" id="PS50013"/>
    </source>
</evidence>
<dbReference type="InterPro" id="IPR023780">
    <property type="entry name" value="Chromo_domain"/>
</dbReference>
<dbReference type="Gene3D" id="2.40.50.40">
    <property type="match status" value="1"/>
</dbReference>
<reference evidence="4 5" key="1">
    <citation type="journal article" date="2019" name="Sci. Rep.">
        <title>Comparative genomics of chytrid fungi reveal insights into the obligate biotrophic and pathogenic lifestyle of Synchytrium endobioticum.</title>
        <authorList>
            <person name="van de Vossenberg B.T.L.H."/>
            <person name="Warris S."/>
            <person name="Nguyen H.D.T."/>
            <person name="van Gent-Pelzer M.P.E."/>
            <person name="Joly D.L."/>
            <person name="van de Geest H.C."/>
            <person name="Bonants P.J.M."/>
            <person name="Smith D.S."/>
            <person name="Levesque C.A."/>
            <person name="van der Lee T.A.J."/>
        </authorList>
    </citation>
    <scope>NUCLEOTIDE SEQUENCE [LARGE SCALE GENOMIC DNA]</scope>
    <source>
        <strain evidence="4 5">MB42</strain>
    </source>
</reference>
<accession>A0A507DEI4</accession>
<dbReference type="CDD" id="cd00024">
    <property type="entry name" value="CD_CSD"/>
    <property type="match status" value="1"/>
</dbReference>
<dbReference type="InterPro" id="IPR056924">
    <property type="entry name" value="SH3_Tf2-1"/>
</dbReference>
<evidence type="ECO:0000256" key="1">
    <source>
        <dbReference type="SAM" id="MobiDB-lite"/>
    </source>
</evidence>
<dbReference type="Pfam" id="PF24626">
    <property type="entry name" value="SH3_Tf2-1"/>
    <property type="match status" value="1"/>
</dbReference>
<feature type="compositionally biased region" description="Basic and acidic residues" evidence="1">
    <location>
        <begin position="416"/>
        <end position="427"/>
    </location>
</feature>
<evidence type="ECO:0000313" key="4">
    <source>
        <dbReference type="EMBL" id="TPX49725.1"/>
    </source>
</evidence>
<keyword evidence="2" id="KW-1133">Transmembrane helix</keyword>
<dbReference type="InterPro" id="IPR016197">
    <property type="entry name" value="Chromo-like_dom_sf"/>
</dbReference>